<dbReference type="GO" id="GO:0006798">
    <property type="term" value="P:polyphosphate catabolic process"/>
    <property type="evidence" value="ECO:0007669"/>
    <property type="project" value="TreeGrafter"/>
</dbReference>
<evidence type="ECO:0000313" key="4">
    <source>
        <dbReference type="Proteomes" id="UP000031737"/>
    </source>
</evidence>
<feature type="compositionally biased region" description="Low complexity" evidence="1">
    <location>
        <begin position="119"/>
        <end position="141"/>
    </location>
</feature>
<dbReference type="PANTHER" id="PTHR42850">
    <property type="entry name" value="METALLOPHOSPHOESTERASE"/>
    <property type="match status" value="1"/>
</dbReference>
<dbReference type="OrthoDB" id="10267127at2759"/>
<name>A0A061J714_TRYRA</name>
<feature type="domain" description="Calcineurin-like phosphoesterase" evidence="2">
    <location>
        <begin position="235"/>
        <end position="424"/>
    </location>
</feature>
<dbReference type="Gene3D" id="3.60.21.10">
    <property type="match status" value="1"/>
</dbReference>
<protein>
    <submittedName>
        <fullName evidence="3">Serine/threonine protein phosphatase</fullName>
    </submittedName>
</protein>
<dbReference type="AlphaFoldDB" id="A0A061J714"/>
<dbReference type="Proteomes" id="UP000031737">
    <property type="component" value="Unassembled WGS sequence"/>
</dbReference>
<feature type="region of interest" description="Disordered" evidence="1">
    <location>
        <begin position="58"/>
        <end position="157"/>
    </location>
</feature>
<dbReference type="EMBL" id="AUPL01002161">
    <property type="protein sequence ID" value="ESL10110.1"/>
    <property type="molecule type" value="Genomic_DNA"/>
</dbReference>
<comment type="caution">
    <text evidence="3">The sequence shown here is derived from an EMBL/GenBank/DDBJ whole genome shotgun (WGS) entry which is preliminary data.</text>
</comment>
<dbReference type="InterPro" id="IPR004843">
    <property type="entry name" value="Calcineurin-like_PHP"/>
</dbReference>
<dbReference type="VEuPathDB" id="TriTrypDB:TRSC58_02161"/>
<feature type="compositionally biased region" description="Polar residues" evidence="1">
    <location>
        <begin position="148"/>
        <end position="157"/>
    </location>
</feature>
<evidence type="ECO:0000313" key="3">
    <source>
        <dbReference type="EMBL" id="ESL10110.1"/>
    </source>
</evidence>
<dbReference type="InterPro" id="IPR029052">
    <property type="entry name" value="Metallo-depent_PP-like"/>
</dbReference>
<sequence>MDSETIFSKLLALKLSKGTRVENIFQRPESAPSSVEASLKGAIDVRAHFNAVPRLADTVKAGNDRSDNNNASPPVTHGTGATYTYSSTNETKFSDPNQDTGSGGAKSTRIMRPDPQFWQQKQQQQQQQQQRQRQQQQQQQQVVRHENTASVLAPSSDNKVERLLHAVTGPTTAIGRDAISASPPVAVALTNVEPNAVRMATVVAGTAANPTTLERIDNFNAQKPIIRTAPPCDHRYIIVGDVHGCPEALEKLMLKVNYQKGKDCLILAGDLVNKGPDSVGAVRLAQSLGAIGVLGNHDSTLLICIARSRKPRLTVQEELDPVMQLALCFPKECQEYLRSLPHILRIPKYNVVVVHAGFNLSNPIENQNVFEIMHMRRLEKLSDDDDKEASTSTKAKWRAVVKGTRGRPWAELWEGPECVVFGHDARSGLQTHPFAYGLDTGCVYGRKLTCVVYGPESPKGALFSVPGLPKFTNEKSGLPPPAAPVYEQCMEELEKQILRPASRPTSSMLFSGHKPAFASAPPTHLFCKAKSAMVAASGACNEAKPSPNMCAVEAATLLSLAQAGELRAVNTLMRLPVYEAAWISMLRNGVEDCTDTFWIPFVEGILEKVLNMSAESYMDCIDDALQLALEVCDELETVQKLLAPQLRLLLTREDSGAPCVSKATMKLLRFLAKA</sequence>
<gene>
    <name evidence="3" type="ORF">TRSC58_02161</name>
</gene>
<reference evidence="3 4" key="1">
    <citation type="submission" date="2013-07" db="EMBL/GenBank/DDBJ databases">
        <authorList>
            <person name="Stoco P.H."/>
            <person name="Wagner G."/>
            <person name="Gerber A."/>
            <person name="Zaha A."/>
            <person name="Thompson C."/>
            <person name="Bartholomeu D.C."/>
            <person name="Luckemeyer D.D."/>
            <person name="Bahia D."/>
            <person name="Loreto E."/>
            <person name="Prestes E.B."/>
            <person name="Lima F.M."/>
            <person name="Rodrigues-Luiz G."/>
            <person name="Vallejo G.A."/>
            <person name="Filho J.F."/>
            <person name="Monteiro K.M."/>
            <person name="Tyler K.M."/>
            <person name="de Almeida L.G."/>
            <person name="Ortiz M.F."/>
            <person name="Siervo M.A."/>
            <person name="de Moraes M.H."/>
            <person name="Cunha O.L."/>
            <person name="Mendonca-Neto R."/>
            <person name="Silva R."/>
            <person name="Teixeira S.M."/>
            <person name="Murta S.M."/>
            <person name="Sincero T.C."/>
            <person name="Mendes T.A."/>
            <person name="Urmenyi T.P."/>
            <person name="Silva V.G."/>
            <person name="da Rocha W.D."/>
            <person name="Andersson B."/>
            <person name="Romanha A.J."/>
            <person name="Steindel M."/>
            <person name="de Vasconcelos A.T."/>
            <person name="Grisard E.C."/>
        </authorList>
    </citation>
    <scope>NUCLEOTIDE SEQUENCE [LARGE SCALE GENOMIC DNA]</scope>
    <source>
        <strain evidence="3 4">SC58</strain>
    </source>
</reference>
<evidence type="ECO:0000259" key="2">
    <source>
        <dbReference type="Pfam" id="PF00149"/>
    </source>
</evidence>
<dbReference type="SUPFAM" id="SSF56300">
    <property type="entry name" value="Metallo-dependent phosphatases"/>
    <property type="match status" value="1"/>
</dbReference>
<dbReference type="GO" id="GO:0005737">
    <property type="term" value="C:cytoplasm"/>
    <property type="evidence" value="ECO:0007669"/>
    <property type="project" value="TreeGrafter"/>
</dbReference>
<evidence type="ECO:0000256" key="1">
    <source>
        <dbReference type="SAM" id="MobiDB-lite"/>
    </source>
</evidence>
<accession>A0A061J714</accession>
<keyword evidence="4" id="KW-1185">Reference proteome</keyword>
<dbReference type="PANTHER" id="PTHR42850:SF12">
    <property type="entry name" value="PROTEIN PHOSPHATASE, PUTATIVE-RELATED"/>
    <property type="match status" value="1"/>
</dbReference>
<dbReference type="GO" id="GO:0000298">
    <property type="term" value="F:endopolyphosphatase activity"/>
    <property type="evidence" value="ECO:0007669"/>
    <property type="project" value="TreeGrafter"/>
</dbReference>
<dbReference type="Pfam" id="PF00149">
    <property type="entry name" value="Metallophos"/>
    <property type="match status" value="1"/>
</dbReference>
<organism evidence="3 4">
    <name type="scientific">Trypanosoma rangeli SC58</name>
    <dbReference type="NCBI Taxonomy" id="429131"/>
    <lineage>
        <taxon>Eukaryota</taxon>
        <taxon>Discoba</taxon>
        <taxon>Euglenozoa</taxon>
        <taxon>Kinetoplastea</taxon>
        <taxon>Metakinetoplastina</taxon>
        <taxon>Trypanosomatida</taxon>
        <taxon>Trypanosomatidae</taxon>
        <taxon>Trypanosoma</taxon>
        <taxon>Herpetosoma</taxon>
    </lineage>
</organism>
<feature type="compositionally biased region" description="Polar residues" evidence="1">
    <location>
        <begin position="68"/>
        <end position="100"/>
    </location>
</feature>
<dbReference type="GO" id="GO:0016791">
    <property type="term" value="F:phosphatase activity"/>
    <property type="evidence" value="ECO:0007669"/>
    <property type="project" value="TreeGrafter"/>
</dbReference>
<proteinExistence type="predicted"/>
<dbReference type="InterPro" id="IPR050126">
    <property type="entry name" value="Ap4A_hydrolase"/>
</dbReference>